<dbReference type="Proteomes" id="UP000031004">
    <property type="component" value="Unassembled WGS sequence"/>
</dbReference>
<dbReference type="EMBL" id="JTLZ01000005">
    <property type="protein sequence ID" value="KHO25964.1"/>
    <property type="molecule type" value="Genomic_DNA"/>
</dbReference>
<evidence type="ECO:0000313" key="1">
    <source>
        <dbReference type="EMBL" id="KHO25964.1"/>
    </source>
</evidence>
<sequence>MAGGAGIPGDGISMVTSPLPSVGEGGISAGDVGAGETGVSITVVSVRVAGPSEVTGASVVNGVSEVVVSSSELLSPHAVSIEPTASAAANT</sequence>
<name>A0ABR4YUS5_9MYCO</name>
<accession>A0ABR4YUS5</accession>
<comment type="caution">
    <text evidence="1">The sequence shown here is derived from an EMBL/GenBank/DDBJ whole genome shotgun (WGS) entry which is preliminary data.</text>
</comment>
<evidence type="ECO:0000313" key="2">
    <source>
        <dbReference type="Proteomes" id="UP000031004"/>
    </source>
</evidence>
<dbReference type="RefSeq" id="WP_039318785.1">
    <property type="nucleotide sequence ID" value="NZ_LZSL01000046.1"/>
</dbReference>
<reference evidence="1 2" key="1">
    <citation type="submission" date="2014-11" db="EMBL/GenBank/DDBJ databases">
        <title>Mycobacterium setense Manresensis Genome.</title>
        <authorList>
            <person name="Rech G."/>
            <person name="Sumoy L."/>
        </authorList>
    </citation>
    <scope>NUCLEOTIDE SEQUENCE [LARGE SCALE GENOMIC DNA]</scope>
    <source>
        <strain evidence="1 2">Manresensis</strain>
    </source>
</reference>
<protein>
    <submittedName>
        <fullName evidence="1">Uncharacterized protein</fullName>
    </submittedName>
</protein>
<gene>
    <name evidence="1" type="ORF">QQ44_09165</name>
</gene>
<organism evidence="1 2">
    <name type="scientific">Mycolicibacterium setense</name>
    <dbReference type="NCBI Taxonomy" id="431269"/>
    <lineage>
        <taxon>Bacteria</taxon>
        <taxon>Bacillati</taxon>
        <taxon>Actinomycetota</taxon>
        <taxon>Actinomycetes</taxon>
        <taxon>Mycobacteriales</taxon>
        <taxon>Mycobacteriaceae</taxon>
        <taxon>Mycolicibacterium</taxon>
    </lineage>
</organism>
<proteinExistence type="predicted"/>
<keyword evidence="2" id="KW-1185">Reference proteome</keyword>